<dbReference type="EC" id="2.1.1.297" evidence="5"/>
<feature type="domain" description="Release factor glutamine methyltransferase N-terminal" evidence="7">
    <location>
        <begin position="5"/>
        <end position="73"/>
    </location>
</feature>
<comment type="catalytic activity">
    <reaction evidence="4 5">
        <text>L-glutaminyl-[peptide chain release factor] + S-adenosyl-L-methionine = N(5)-methyl-L-glutaminyl-[peptide chain release factor] + S-adenosyl-L-homocysteine + H(+)</text>
        <dbReference type="Rhea" id="RHEA:42896"/>
        <dbReference type="Rhea" id="RHEA-COMP:10271"/>
        <dbReference type="Rhea" id="RHEA-COMP:10272"/>
        <dbReference type="ChEBI" id="CHEBI:15378"/>
        <dbReference type="ChEBI" id="CHEBI:30011"/>
        <dbReference type="ChEBI" id="CHEBI:57856"/>
        <dbReference type="ChEBI" id="CHEBI:59789"/>
        <dbReference type="ChEBI" id="CHEBI:61891"/>
        <dbReference type="EC" id="2.1.1.297"/>
    </reaction>
</comment>
<comment type="function">
    <text evidence="5">Methylates the class 1 translation termination release factors RF1/PrfA and RF2/PrfB on the glutamine residue of the universally conserved GGQ motif.</text>
</comment>
<feature type="binding site" evidence="5">
    <location>
        <begin position="183"/>
        <end position="186"/>
    </location>
    <ligand>
        <name>substrate</name>
    </ligand>
</feature>
<comment type="similarity">
    <text evidence="5">Belongs to the protein N5-glutamine methyltransferase family. PrmC subfamily.</text>
</comment>
<organism evidence="8 9">
    <name type="scientific">Candidatus Pantoea edessiphila</name>
    <dbReference type="NCBI Taxonomy" id="2044610"/>
    <lineage>
        <taxon>Bacteria</taxon>
        <taxon>Pseudomonadati</taxon>
        <taxon>Pseudomonadota</taxon>
        <taxon>Gammaproteobacteria</taxon>
        <taxon>Enterobacterales</taxon>
        <taxon>Erwiniaceae</taxon>
        <taxon>Pantoea</taxon>
    </lineage>
</organism>
<dbReference type="AlphaFoldDB" id="A0A2P5T2H5"/>
<dbReference type="PANTHER" id="PTHR18895">
    <property type="entry name" value="HEMK METHYLTRANSFERASE"/>
    <property type="match status" value="1"/>
</dbReference>
<evidence type="ECO:0000256" key="1">
    <source>
        <dbReference type="ARBA" id="ARBA00022603"/>
    </source>
</evidence>
<dbReference type="GO" id="GO:0032259">
    <property type="term" value="P:methylation"/>
    <property type="evidence" value="ECO:0007669"/>
    <property type="project" value="UniProtKB-KW"/>
</dbReference>
<dbReference type="InterPro" id="IPR040758">
    <property type="entry name" value="PrmC_N"/>
</dbReference>
<evidence type="ECO:0000256" key="2">
    <source>
        <dbReference type="ARBA" id="ARBA00022679"/>
    </source>
</evidence>
<dbReference type="InterPro" id="IPR050320">
    <property type="entry name" value="N5-glutamine_MTase"/>
</dbReference>
<dbReference type="CDD" id="cd02440">
    <property type="entry name" value="AdoMet_MTases"/>
    <property type="match status" value="1"/>
</dbReference>
<proteinExistence type="inferred from homology"/>
<dbReference type="InterPro" id="IPR029063">
    <property type="entry name" value="SAM-dependent_MTases_sf"/>
</dbReference>
<dbReference type="FunFam" id="1.10.8.10:FF:000032">
    <property type="entry name" value="Release factor glutamine methyltransferase"/>
    <property type="match status" value="1"/>
</dbReference>
<dbReference type="RefSeq" id="WP_136132218.1">
    <property type="nucleotide sequence ID" value="NZ_PDKR01000001.1"/>
</dbReference>
<evidence type="ECO:0000259" key="7">
    <source>
        <dbReference type="Pfam" id="PF17827"/>
    </source>
</evidence>
<dbReference type="InterPro" id="IPR002052">
    <property type="entry name" value="DNA_methylase_N6_adenine_CS"/>
</dbReference>
<dbReference type="NCBIfam" id="TIGR03534">
    <property type="entry name" value="RF_mod_PrmC"/>
    <property type="match status" value="1"/>
</dbReference>
<accession>A0A2P5T2H5</accession>
<comment type="caution">
    <text evidence="8">The sequence shown here is derived from an EMBL/GenBank/DDBJ whole genome shotgun (WGS) entry which is preliminary data.</text>
</comment>
<dbReference type="PROSITE" id="PS00092">
    <property type="entry name" value="N6_MTASE"/>
    <property type="match status" value="1"/>
</dbReference>
<dbReference type="Gene3D" id="3.40.50.150">
    <property type="entry name" value="Vaccinia Virus protein VP39"/>
    <property type="match status" value="1"/>
</dbReference>
<dbReference type="OrthoDB" id="9800643at2"/>
<reference evidence="8 9" key="1">
    <citation type="journal article" date="2018" name="Genome Biol. Evol.">
        <title>Cladogenesis and Genomic Streamlining in Extracellular Endosymbionts of Tropical Stink Bugs.</title>
        <authorList>
            <person name="Otero-Bravo A."/>
            <person name="Goffredi S."/>
            <person name="Sabree Z.L."/>
        </authorList>
    </citation>
    <scope>NUCLEOTIDE SEQUENCE [LARGE SCALE GENOMIC DNA]</scope>
    <source>
        <strain evidence="8 9">SoEO</strain>
    </source>
</reference>
<feature type="domain" description="Methyltransferase" evidence="6">
    <location>
        <begin position="111"/>
        <end position="240"/>
    </location>
</feature>
<dbReference type="HAMAP" id="MF_02126">
    <property type="entry name" value="RF_methyltr_PrmC"/>
    <property type="match status" value="1"/>
</dbReference>
<keyword evidence="3 5" id="KW-0949">S-adenosyl-L-methionine</keyword>
<evidence type="ECO:0000313" key="8">
    <source>
        <dbReference type="EMBL" id="PPI88791.1"/>
    </source>
</evidence>
<evidence type="ECO:0000313" key="9">
    <source>
        <dbReference type="Proteomes" id="UP000295937"/>
    </source>
</evidence>
<dbReference type="Pfam" id="PF13847">
    <property type="entry name" value="Methyltransf_31"/>
    <property type="match status" value="1"/>
</dbReference>
<evidence type="ECO:0000259" key="6">
    <source>
        <dbReference type="Pfam" id="PF13847"/>
    </source>
</evidence>
<dbReference type="InterPro" id="IPR019874">
    <property type="entry name" value="RF_methyltr_PrmC"/>
</dbReference>
<name>A0A2P5T2H5_9GAMM</name>
<dbReference type="NCBIfam" id="TIGR00536">
    <property type="entry name" value="hemK_fam"/>
    <property type="match status" value="1"/>
</dbReference>
<dbReference type="Gene3D" id="1.10.8.10">
    <property type="entry name" value="DNA helicase RuvA subunit, C-terminal domain"/>
    <property type="match status" value="1"/>
</dbReference>
<dbReference type="SUPFAM" id="SSF53335">
    <property type="entry name" value="S-adenosyl-L-methionine-dependent methyltransferases"/>
    <property type="match status" value="1"/>
</dbReference>
<evidence type="ECO:0000256" key="3">
    <source>
        <dbReference type="ARBA" id="ARBA00022691"/>
    </source>
</evidence>
<evidence type="ECO:0000256" key="5">
    <source>
        <dbReference type="HAMAP-Rule" id="MF_02126"/>
    </source>
</evidence>
<evidence type="ECO:0000256" key="4">
    <source>
        <dbReference type="ARBA" id="ARBA00048391"/>
    </source>
</evidence>
<dbReference type="Proteomes" id="UP000295937">
    <property type="component" value="Unassembled WGS sequence"/>
</dbReference>
<keyword evidence="1 5" id="KW-0489">Methyltransferase</keyword>
<dbReference type="Pfam" id="PF17827">
    <property type="entry name" value="PrmC_N"/>
    <property type="match status" value="1"/>
</dbReference>
<keyword evidence="2 5" id="KW-0808">Transferase</keyword>
<sequence>MNIRDWLKKAIVTLYNSKNPKFDAEMLLSFNIGKSRTWLRAFDEQIINDKQLASLEQLLIRRLKGEPLAYLIGECEFWSLPLNVTYDTIIPRLDTEIIVEQSLIYISNSYFKVLDLGTGTGAIALAIATERPNCEIIGVDFIPTVVENARKNAKKLNIYNVDFVLSYWFDNLSPNKFDLIVSNPPYIEPNSIYLKLGGLSFEPISALVSSENGLSDLKIIIKNALNWLNTNGWLLLEHGWKQGEAVRFMMYNYGYRNINTIYDYEGNPRVTFGNAPK</sequence>
<dbReference type="GO" id="GO:0102559">
    <property type="term" value="F:peptide chain release factor N(5)-glutamine methyltransferase activity"/>
    <property type="evidence" value="ECO:0007669"/>
    <property type="project" value="UniProtKB-EC"/>
</dbReference>
<dbReference type="InterPro" id="IPR004556">
    <property type="entry name" value="HemK-like"/>
</dbReference>
<dbReference type="InterPro" id="IPR025714">
    <property type="entry name" value="Methyltranfer_dom"/>
</dbReference>
<dbReference type="FunFam" id="3.40.50.150:FF:000053">
    <property type="entry name" value="Release factor glutamine methyltransferase"/>
    <property type="match status" value="1"/>
</dbReference>
<feature type="binding site" evidence="5">
    <location>
        <position position="140"/>
    </location>
    <ligand>
        <name>S-adenosyl-L-methionine</name>
        <dbReference type="ChEBI" id="CHEBI:59789"/>
    </ligand>
</feature>
<dbReference type="EMBL" id="PDKR01000001">
    <property type="protein sequence ID" value="PPI88791.1"/>
    <property type="molecule type" value="Genomic_DNA"/>
</dbReference>
<dbReference type="GO" id="GO:0003676">
    <property type="term" value="F:nucleic acid binding"/>
    <property type="evidence" value="ECO:0007669"/>
    <property type="project" value="InterPro"/>
</dbReference>
<dbReference type="PANTHER" id="PTHR18895:SF74">
    <property type="entry name" value="MTRF1L RELEASE FACTOR GLUTAMINE METHYLTRANSFERASE"/>
    <property type="match status" value="1"/>
</dbReference>
<feature type="binding site" evidence="5">
    <location>
        <position position="183"/>
    </location>
    <ligand>
        <name>S-adenosyl-L-methionine</name>
        <dbReference type="ChEBI" id="CHEBI:59789"/>
    </ligand>
</feature>
<feature type="binding site" evidence="5">
    <location>
        <position position="168"/>
    </location>
    <ligand>
        <name>S-adenosyl-L-methionine</name>
        <dbReference type="ChEBI" id="CHEBI:59789"/>
    </ligand>
</feature>
<gene>
    <name evidence="5 8" type="primary">prmC</name>
    <name evidence="8" type="ORF">CRV09_00555</name>
</gene>
<protein>
    <recommendedName>
        <fullName evidence="5">Release factor glutamine methyltransferase</fullName>
        <shortName evidence="5">RF MTase</shortName>
        <ecNumber evidence="5">2.1.1.297</ecNumber>
    </recommendedName>
    <alternativeName>
        <fullName evidence="5">N5-glutamine methyltransferase PrmC</fullName>
    </alternativeName>
    <alternativeName>
        <fullName evidence="5">Protein-(glutamine-N5) MTase PrmC</fullName>
    </alternativeName>
    <alternativeName>
        <fullName evidence="5">Protein-glutamine N-methyltransferase PrmC</fullName>
    </alternativeName>
</protein>
<feature type="binding site" evidence="5">
    <location>
        <begin position="117"/>
        <end position="121"/>
    </location>
    <ligand>
        <name>S-adenosyl-L-methionine</name>
        <dbReference type="ChEBI" id="CHEBI:59789"/>
    </ligand>
</feature>